<organism evidence="3 4">
    <name type="scientific">Bacillus smithii 7_3_47FAA</name>
    <dbReference type="NCBI Taxonomy" id="665952"/>
    <lineage>
        <taxon>Bacteria</taxon>
        <taxon>Bacillati</taxon>
        <taxon>Bacillota</taxon>
        <taxon>Bacilli</taxon>
        <taxon>Bacillales</taxon>
        <taxon>Bacillaceae</taxon>
        <taxon>Bacillus</taxon>
    </lineage>
</organism>
<evidence type="ECO:0000259" key="1">
    <source>
        <dbReference type="Pfam" id="PF07238"/>
    </source>
</evidence>
<evidence type="ECO:0000313" key="4">
    <source>
        <dbReference type="Proteomes" id="UP000011747"/>
    </source>
</evidence>
<dbReference type="SUPFAM" id="SSF141371">
    <property type="entry name" value="PilZ domain-like"/>
    <property type="match status" value="1"/>
</dbReference>
<sequence>MLEIGSILTLKTVDENEELYKCRVVDKGPGILYVDYPVHLETNKSRFFMDGTTFKVTFITKKNSVYTFQTTVIGKEIKEIPTMVIQDPGEEKYIRIQRRRFVRVETSVDVSISKEGSDEVFATITKDISAGGAAVIIPKHLDLKQKEQLNILMVLPMQSGEFHYLKLKGEIVRVSDEGHNSIAYIQFSNTTAFERQLLLRFSFERQLLLRKKGLLE</sequence>
<dbReference type="Gene3D" id="2.40.10.220">
    <property type="entry name" value="predicted glycosyltransferase like domains"/>
    <property type="match status" value="1"/>
</dbReference>
<dbReference type="Proteomes" id="UP000011747">
    <property type="component" value="Unassembled WGS sequence"/>
</dbReference>
<reference evidence="3 4" key="1">
    <citation type="submission" date="2011-09" db="EMBL/GenBank/DDBJ databases">
        <title>The Genome Sequence of Bacillus smithii 7_3_47FAA.</title>
        <authorList>
            <consortium name="The Broad Institute Genome Sequencing Platform"/>
            <person name="Earl A."/>
            <person name="Ward D."/>
            <person name="Feldgarden M."/>
            <person name="Gevers D."/>
            <person name="Daigneault M."/>
            <person name="Strauss J."/>
            <person name="Allen-Vercoe E."/>
            <person name="Young S.K."/>
            <person name="Zeng Q."/>
            <person name="Gargeya S."/>
            <person name="Fitzgerald M."/>
            <person name="Haas B."/>
            <person name="Abouelleil A."/>
            <person name="Alvarado L."/>
            <person name="Arachchi H.M."/>
            <person name="Berlin A."/>
            <person name="Brown A."/>
            <person name="Chapman S.B."/>
            <person name="Chen Z."/>
            <person name="Dunbar C."/>
            <person name="Freedman E."/>
            <person name="Gearin G."/>
            <person name="Goldberg J."/>
            <person name="Griggs A."/>
            <person name="Gujja S."/>
            <person name="Heiman D."/>
            <person name="Howarth C."/>
            <person name="Larson L."/>
            <person name="Lui A."/>
            <person name="MacDonald P.J.P."/>
            <person name="Montmayeur A."/>
            <person name="Murphy C."/>
            <person name="Neiman D."/>
            <person name="Pearson M."/>
            <person name="Priest M."/>
            <person name="Roberts A."/>
            <person name="Saif S."/>
            <person name="Shea T."/>
            <person name="Shenoy N."/>
            <person name="Sisk P."/>
            <person name="Stolte C."/>
            <person name="Sykes S."/>
            <person name="Wortman J."/>
            <person name="Nusbaum C."/>
            <person name="Birren B."/>
        </authorList>
    </citation>
    <scope>NUCLEOTIDE SEQUENCE [LARGE SCALE GENOMIC DNA]</scope>
    <source>
        <strain evidence="3 4">7_3_47FAA</strain>
    </source>
</reference>
<dbReference type="Pfam" id="PF12945">
    <property type="entry name" value="PilZNR"/>
    <property type="match status" value="1"/>
</dbReference>
<dbReference type="Pfam" id="PF07238">
    <property type="entry name" value="PilZ"/>
    <property type="match status" value="1"/>
</dbReference>
<dbReference type="HOGENOM" id="CLU_086342_2_1_9"/>
<dbReference type="PATRIC" id="fig|665952.3.peg.2976"/>
<feature type="domain" description="PilZ" evidence="1">
    <location>
        <begin position="97"/>
        <end position="203"/>
    </location>
</feature>
<feature type="domain" description="Type III secretion system flagellar brake protein YcgR PilZN" evidence="2">
    <location>
        <begin position="3"/>
        <end position="88"/>
    </location>
</feature>
<dbReference type="InterPro" id="IPR009875">
    <property type="entry name" value="PilZ_domain"/>
</dbReference>
<proteinExistence type="predicted"/>
<protein>
    <recommendedName>
        <fullName evidence="5">PilZ domain-containing protein</fullName>
    </recommendedName>
</protein>
<gene>
    <name evidence="3" type="ORF">HMPREF1015_00103</name>
</gene>
<dbReference type="AlphaFoldDB" id="G9QP86"/>
<dbReference type="GO" id="GO:0035438">
    <property type="term" value="F:cyclic-di-GMP binding"/>
    <property type="evidence" value="ECO:0007669"/>
    <property type="project" value="InterPro"/>
</dbReference>
<accession>G9QP86</accession>
<evidence type="ECO:0000313" key="3">
    <source>
        <dbReference type="EMBL" id="EHL74060.1"/>
    </source>
</evidence>
<evidence type="ECO:0008006" key="5">
    <source>
        <dbReference type="Google" id="ProtNLM"/>
    </source>
</evidence>
<dbReference type="InterPro" id="IPR009926">
    <property type="entry name" value="T3SS_YcgR_PilZN"/>
</dbReference>
<evidence type="ECO:0000259" key="2">
    <source>
        <dbReference type="Pfam" id="PF12945"/>
    </source>
</evidence>
<keyword evidence="4" id="KW-1185">Reference proteome</keyword>
<dbReference type="EMBL" id="ACWF01000152">
    <property type="protein sequence ID" value="EHL74060.1"/>
    <property type="molecule type" value="Genomic_DNA"/>
</dbReference>
<comment type="caution">
    <text evidence="3">The sequence shown here is derived from an EMBL/GenBank/DDBJ whole genome shotgun (WGS) entry which is preliminary data.</text>
</comment>
<name>G9QP86_9BACI</name>